<protein>
    <submittedName>
        <fullName evidence="1">Uncharacterized protein</fullName>
    </submittedName>
</protein>
<accession>A0A0A9C4R4</accession>
<organism evidence="1">
    <name type="scientific">Arundo donax</name>
    <name type="common">Giant reed</name>
    <name type="synonym">Donax arundinaceus</name>
    <dbReference type="NCBI Taxonomy" id="35708"/>
    <lineage>
        <taxon>Eukaryota</taxon>
        <taxon>Viridiplantae</taxon>
        <taxon>Streptophyta</taxon>
        <taxon>Embryophyta</taxon>
        <taxon>Tracheophyta</taxon>
        <taxon>Spermatophyta</taxon>
        <taxon>Magnoliopsida</taxon>
        <taxon>Liliopsida</taxon>
        <taxon>Poales</taxon>
        <taxon>Poaceae</taxon>
        <taxon>PACMAD clade</taxon>
        <taxon>Arundinoideae</taxon>
        <taxon>Arundineae</taxon>
        <taxon>Arundo</taxon>
    </lineage>
</organism>
<name>A0A0A9C4R4_ARUDO</name>
<dbReference type="EMBL" id="GBRH01228452">
    <property type="protein sequence ID" value="JAD69443.1"/>
    <property type="molecule type" value="Transcribed_RNA"/>
</dbReference>
<reference evidence="1" key="1">
    <citation type="submission" date="2014-09" db="EMBL/GenBank/DDBJ databases">
        <authorList>
            <person name="Magalhaes I.L.F."/>
            <person name="Oliveira U."/>
            <person name="Santos F.R."/>
            <person name="Vidigal T.H.D.A."/>
            <person name="Brescovit A.D."/>
            <person name="Santos A.J."/>
        </authorList>
    </citation>
    <scope>NUCLEOTIDE SEQUENCE</scope>
    <source>
        <tissue evidence="1">Shoot tissue taken approximately 20 cm above the soil surface</tissue>
    </source>
</reference>
<sequence>MGFLFLSKEDKVLVLKVVKMAVHIWSFRISHGIASKLNRLGNYTKSMDSSSYVIKDYLYL</sequence>
<reference evidence="1" key="2">
    <citation type="journal article" date="2015" name="Data Brief">
        <title>Shoot transcriptome of the giant reed, Arundo donax.</title>
        <authorList>
            <person name="Barrero R.A."/>
            <person name="Guerrero F.D."/>
            <person name="Moolhuijzen P."/>
            <person name="Goolsby J.A."/>
            <person name="Tidwell J."/>
            <person name="Bellgard S.E."/>
            <person name="Bellgard M.I."/>
        </authorList>
    </citation>
    <scope>NUCLEOTIDE SEQUENCE</scope>
    <source>
        <tissue evidence="1">Shoot tissue taken approximately 20 cm above the soil surface</tissue>
    </source>
</reference>
<dbReference type="AlphaFoldDB" id="A0A0A9C4R4"/>
<proteinExistence type="predicted"/>
<evidence type="ECO:0000313" key="1">
    <source>
        <dbReference type="EMBL" id="JAD69443.1"/>
    </source>
</evidence>